<evidence type="ECO:0000256" key="2">
    <source>
        <dbReference type="PIRNR" id="PIRNR038934"/>
    </source>
</evidence>
<dbReference type="Proteomes" id="UP001589775">
    <property type="component" value="Unassembled WGS sequence"/>
</dbReference>
<dbReference type="Gene3D" id="1.20.5.510">
    <property type="entry name" value="Single helix bin"/>
    <property type="match status" value="1"/>
</dbReference>
<dbReference type="PIRSF" id="PIRSF038934">
    <property type="entry name" value="HyaE_HupG"/>
    <property type="match status" value="1"/>
</dbReference>
<evidence type="ECO:0000313" key="4">
    <source>
        <dbReference type="Proteomes" id="UP001589775"/>
    </source>
</evidence>
<name>A0ABV6EM90_9BRAD</name>
<dbReference type="RefSeq" id="WP_378384003.1">
    <property type="nucleotide sequence ID" value="NZ_JBHLWM010000001.1"/>
</dbReference>
<dbReference type="EMBL" id="JBHLWM010000001">
    <property type="protein sequence ID" value="MFC0239315.1"/>
    <property type="molecule type" value="Genomic_DNA"/>
</dbReference>
<sequence length="134" mass="14179">MSAPLTRAAARPIVLPIVDEANVDDFIAAAPDQISVLLFRGDPVRFPDGDDIAVVLPQLIAAFSGRLVGAEIAADVEPALMPRFGVKVCPAIALARPGRSLGAISKIQDWSVYLARINVLLAADARVLEQEQPA</sequence>
<proteinExistence type="inferred from homology"/>
<gene>
    <name evidence="3" type="ORF">ACFFJ6_02500</name>
</gene>
<comment type="similarity">
    <text evidence="1 2">Belongs to the HupG/HyaE family.</text>
</comment>
<protein>
    <recommendedName>
        <fullName evidence="2">Hydrogenase expression/formation protein</fullName>
    </recommendedName>
</protein>
<dbReference type="Pfam" id="PF07449">
    <property type="entry name" value="HyaE"/>
    <property type="match status" value="1"/>
</dbReference>
<evidence type="ECO:0000256" key="1">
    <source>
        <dbReference type="ARBA" id="ARBA00009004"/>
    </source>
</evidence>
<organism evidence="3 4">
    <name type="scientific">Rhodopseudomonas telluris</name>
    <dbReference type="NCBI Taxonomy" id="644215"/>
    <lineage>
        <taxon>Bacteria</taxon>
        <taxon>Pseudomonadati</taxon>
        <taxon>Pseudomonadota</taxon>
        <taxon>Alphaproteobacteria</taxon>
        <taxon>Hyphomicrobiales</taxon>
        <taxon>Nitrobacteraceae</taxon>
        <taxon>Rhodopseudomonas</taxon>
    </lineage>
</organism>
<dbReference type="Gene3D" id="3.40.30.10">
    <property type="entry name" value="Glutaredoxin"/>
    <property type="match status" value="1"/>
</dbReference>
<dbReference type="InterPro" id="IPR010893">
    <property type="entry name" value="NiFe-hyd_mat_HyaE"/>
</dbReference>
<evidence type="ECO:0000313" key="3">
    <source>
        <dbReference type="EMBL" id="MFC0239315.1"/>
    </source>
</evidence>
<keyword evidence="4" id="KW-1185">Reference proteome</keyword>
<reference evidence="3 4" key="1">
    <citation type="submission" date="2024-09" db="EMBL/GenBank/DDBJ databases">
        <authorList>
            <person name="Sun Q."/>
            <person name="Mori K."/>
        </authorList>
    </citation>
    <scope>NUCLEOTIDE SEQUENCE [LARGE SCALE GENOMIC DNA]</scope>
    <source>
        <strain evidence="3 4">KCTC 23279</strain>
    </source>
</reference>
<dbReference type="SUPFAM" id="SSF52833">
    <property type="entry name" value="Thioredoxin-like"/>
    <property type="match status" value="1"/>
</dbReference>
<dbReference type="InterPro" id="IPR036249">
    <property type="entry name" value="Thioredoxin-like_sf"/>
</dbReference>
<comment type="caution">
    <text evidence="3">The sequence shown here is derived from an EMBL/GenBank/DDBJ whole genome shotgun (WGS) entry which is preliminary data.</text>
</comment>
<accession>A0ABV6EM90</accession>